<dbReference type="AlphaFoldDB" id="A0A0B7HQA4"/>
<reference evidence="2 3" key="1">
    <citation type="submission" date="2015-01" db="EMBL/GenBank/DDBJ databases">
        <authorList>
            <person name="Xiang T."/>
            <person name="Song Y."/>
            <person name="Huang L."/>
            <person name="Wang B."/>
            <person name="Wu P."/>
        </authorList>
    </citation>
    <scope>NUCLEOTIDE SEQUENCE [LARGE SCALE GENOMIC DNA]</scope>
    <source>
        <strain evidence="2 3">Cc12</strain>
    </source>
</reference>
<keyword evidence="1" id="KW-0812">Transmembrane</keyword>
<evidence type="ECO:0000313" key="2">
    <source>
        <dbReference type="EMBL" id="CEN40789.1"/>
    </source>
</evidence>
<keyword evidence="1" id="KW-0472">Membrane</keyword>
<organism evidence="2 3">
    <name type="scientific">Capnocytophaga canimorsus</name>
    <dbReference type="NCBI Taxonomy" id="28188"/>
    <lineage>
        <taxon>Bacteria</taxon>
        <taxon>Pseudomonadati</taxon>
        <taxon>Bacteroidota</taxon>
        <taxon>Flavobacteriia</taxon>
        <taxon>Flavobacteriales</taxon>
        <taxon>Flavobacteriaceae</taxon>
        <taxon>Capnocytophaga</taxon>
    </lineage>
</organism>
<protein>
    <submittedName>
        <fullName evidence="2">Uncharacterized protein</fullName>
    </submittedName>
</protein>
<sequence>MKKLQLPLSKKNYLIGAIFLGLPFFTYAQSDLQRQFSLEASIISLGVAYEQPLLKNTEAELSVGVTDFFRSEMGYSINSLTEKIFHPIPKLLFVIITIVIIVNIKERIIPLIKEISLPFKIKYYTELLVIMI</sequence>
<evidence type="ECO:0000313" key="3">
    <source>
        <dbReference type="Proteomes" id="UP000044026"/>
    </source>
</evidence>
<proteinExistence type="predicted"/>
<accession>A0A0B7HQA4</accession>
<dbReference type="Proteomes" id="UP000044026">
    <property type="component" value="Unassembled WGS sequence"/>
</dbReference>
<gene>
    <name evidence="2" type="ORF">CCAN12_790118</name>
</gene>
<name>A0A0B7HQA4_9FLAO</name>
<dbReference type="EMBL" id="CDOE01000077">
    <property type="protein sequence ID" value="CEN40789.1"/>
    <property type="molecule type" value="Genomic_DNA"/>
</dbReference>
<keyword evidence="1" id="KW-1133">Transmembrane helix</keyword>
<evidence type="ECO:0000256" key="1">
    <source>
        <dbReference type="SAM" id="Phobius"/>
    </source>
</evidence>
<feature type="transmembrane region" description="Helical" evidence="1">
    <location>
        <begin position="12"/>
        <end position="28"/>
    </location>
</feature>
<feature type="transmembrane region" description="Helical" evidence="1">
    <location>
        <begin position="84"/>
        <end position="104"/>
    </location>
</feature>